<dbReference type="PANTHER" id="PTHR47359">
    <property type="entry name" value="PEPTIDOGLYCAN DL-ENDOPEPTIDASE CWLO"/>
    <property type="match status" value="1"/>
</dbReference>
<keyword evidence="3 8" id="KW-0378">Hydrolase</keyword>
<feature type="region of interest" description="Disordered" evidence="5">
    <location>
        <begin position="106"/>
        <end position="146"/>
    </location>
</feature>
<dbReference type="PROSITE" id="PS51935">
    <property type="entry name" value="NLPC_P60"/>
    <property type="match status" value="1"/>
</dbReference>
<evidence type="ECO:0000259" key="7">
    <source>
        <dbReference type="PROSITE" id="PS51935"/>
    </source>
</evidence>
<accession>A0A7W5XPR5</accession>
<comment type="caution">
    <text evidence="8">The sequence shown here is derived from an EMBL/GenBank/DDBJ whole genome shotgun (WGS) entry which is preliminary data.</text>
</comment>
<feature type="compositionally biased region" description="Acidic residues" evidence="5">
    <location>
        <begin position="161"/>
        <end position="178"/>
    </location>
</feature>
<feature type="compositionally biased region" description="Acidic residues" evidence="5">
    <location>
        <begin position="381"/>
        <end position="393"/>
    </location>
</feature>
<evidence type="ECO:0000256" key="5">
    <source>
        <dbReference type="SAM" id="MobiDB-lite"/>
    </source>
</evidence>
<name>A0A7W5XPR5_9MICC</name>
<feature type="region of interest" description="Disordered" evidence="5">
    <location>
        <begin position="273"/>
        <end position="338"/>
    </location>
</feature>
<feature type="compositionally biased region" description="Acidic residues" evidence="5">
    <location>
        <begin position="113"/>
        <end position="129"/>
    </location>
</feature>
<comment type="similarity">
    <text evidence="1">Belongs to the peptidase C40 family.</text>
</comment>
<evidence type="ECO:0000313" key="9">
    <source>
        <dbReference type="Proteomes" id="UP000547528"/>
    </source>
</evidence>
<dbReference type="SUPFAM" id="SSF54001">
    <property type="entry name" value="Cysteine proteinases"/>
    <property type="match status" value="1"/>
</dbReference>
<feature type="region of interest" description="Disordered" evidence="5">
    <location>
        <begin position="161"/>
        <end position="214"/>
    </location>
</feature>
<feature type="compositionally biased region" description="Low complexity" evidence="5">
    <location>
        <begin position="394"/>
        <end position="422"/>
    </location>
</feature>
<dbReference type="GO" id="GO:0008234">
    <property type="term" value="F:cysteine-type peptidase activity"/>
    <property type="evidence" value="ECO:0007669"/>
    <property type="project" value="UniProtKB-KW"/>
</dbReference>
<organism evidence="8 9">
    <name type="scientific">Garicola koreensis</name>
    <dbReference type="NCBI Taxonomy" id="1262554"/>
    <lineage>
        <taxon>Bacteria</taxon>
        <taxon>Bacillati</taxon>
        <taxon>Actinomycetota</taxon>
        <taxon>Actinomycetes</taxon>
        <taxon>Micrococcales</taxon>
        <taxon>Micrococcaceae</taxon>
        <taxon>Garicola</taxon>
    </lineage>
</organism>
<feature type="compositionally biased region" description="Low complexity" evidence="5">
    <location>
        <begin position="499"/>
        <end position="526"/>
    </location>
</feature>
<dbReference type="Gene3D" id="3.90.1720.10">
    <property type="entry name" value="endopeptidase domain like (from Nostoc punctiforme)"/>
    <property type="match status" value="1"/>
</dbReference>
<dbReference type="RefSeq" id="WP_183358700.1">
    <property type="nucleotide sequence ID" value="NZ_BAABKR010000001.1"/>
</dbReference>
<dbReference type="Pfam" id="PF00877">
    <property type="entry name" value="NLPC_P60"/>
    <property type="match status" value="1"/>
</dbReference>
<evidence type="ECO:0000256" key="3">
    <source>
        <dbReference type="ARBA" id="ARBA00022801"/>
    </source>
</evidence>
<protein>
    <submittedName>
        <fullName evidence="8">Cell wall-associated NlpC family hydrolase</fullName>
    </submittedName>
</protein>
<proteinExistence type="inferred from homology"/>
<evidence type="ECO:0000256" key="2">
    <source>
        <dbReference type="ARBA" id="ARBA00022670"/>
    </source>
</evidence>
<feature type="region of interest" description="Disordered" evidence="5">
    <location>
        <begin position="645"/>
        <end position="692"/>
    </location>
</feature>
<feature type="compositionally biased region" description="Low complexity" evidence="5">
    <location>
        <begin position="648"/>
        <end position="690"/>
    </location>
</feature>
<dbReference type="InterPro" id="IPR000064">
    <property type="entry name" value="NLP_P60_dom"/>
</dbReference>
<dbReference type="Proteomes" id="UP000547528">
    <property type="component" value="Unassembled WGS sequence"/>
</dbReference>
<feature type="signal peptide" evidence="6">
    <location>
        <begin position="1"/>
        <end position="22"/>
    </location>
</feature>
<gene>
    <name evidence="8" type="ORF">FHX47_001917</name>
</gene>
<keyword evidence="4" id="KW-0788">Thiol protease</keyword>
<sequence length="809" mass="85806">MKHRRNLAVAAATALVVTTALVGTTLPDLVADRTSDAAAEQADQDQSVSDTFVVTELPDTPSAKEVSTAKESDQAREKLMADIVGRIDQASDRANEFESELHRQQSLATAQMDEAEEAAEAAEEAEQEAEAAMAMDASSEYQEGDTSAADVLLGEDDAMAEDATDQQLDEQAEQDAIDAEQAAREAEAERERAEQLAAEAEEQAENVGNELDWDELGENIQQNLEAMYELEGWDVDFDEFLENVLGNDDFFGEDGEIDNQELVYRVSQLRADAEQAEVSDDDAEEADQEEADESEQISMASADVDGEAASAEEPETPGFDALTDEQQELLSRGAEAEEVDDARAYYGVVLENDGLLQDSAQVNWNEVEAHVVRLESQAEQQESEQEQEAEEPAETPSPSATPTESATAAPSPSANASTSSAEQSEAVGFDSLSSDQQELLAETGELEGISSARDYYRVVLENTDLTTSEGAANWTALESHQSYLQAQEEEEAAAEEAAAEQAAAEEAAAEQAAAEQAAAEQAAAEEAAAEEAAAEQAAAEQAAAEEAAAEQAAAEQAAAEEAAAEQAAAEQAAAEEAAAASIPSWGELSSSQQEMLNTGARLESGFSGSGGDYYRAVLNNPDLTTADGRVSQNALQWHVDYLERQDRASSTPSPSRTQSASPTPTPTPTQTSTPTPTATQTQSSNVQAASSGGGNAAQIAMNWAVNTANRSNTYYRLGANGPDAWDCSSFTQAAYAQAGISLGRTTYDQITQGRQVSWDERQPGDLIFWGDYHMAIYLGNGQIVDAGSPSSGVSVRSVFGSPTSVRRVG</sequence>
<dbReference type="InterPro" id="IPR038765">
    <property type="entry name" value="Papain-like_cys_pep_sf"/>
</dbReference>
<evidence type="ECO:0000256" key="4">
    <source>
        <dbReference type="ARBA" id="ARBA00022807"/>
    </source>
</evidence>
<evidence type="ECO:0000256" key="1">
    <source>
        <dbReference type="ARBA" id="ARBA00007074"/>
    </source>
</evidence>
<dbReference type="PANTHER" id="PTHR47359:SF3">
    <property type="entry name" value="NLP_P60 DOMAIN-CONTAINING PROTEIN-RELATED"/>
    <property type="match status" value="1"/>
</dbReference>
<keyword evidence="9" id="KW-1185">Reference proteome</keyword>
<feature type="chain" id="PRO_5030589923" evidence="6">
    <location>
        <begin position="23"/>
        <end position="809"/>
    </location>
</feature>
<evidence type="ECO:0000313" key="8">
    <source>
        <dbReference type="EMBL" id="MBB3668287.1"/>
    </source>
</evidence>
<feature type="compositionally biased region" description="Acidic residues" evidence="5">
    <location>
        <begin position="274"/>
        <end position="295"/>
    </location>
</feature>
<dbReference type="GO" id="GO:0006508">
    <property type="term" value="P:proteolysis"/>
    <property type="evidence" value="ECO:0007669"/>
    <property type="project" value="UniProtKB-KW"/>
</dbReference>
<dbReference type="InterPro" id="IPR051794">
    <property type="entry name" value="PG_Endopeptidase_C40"/>
</dbReference>
<dbReference type="AlphaFoldDB" id="A0A7W5XPR5"/>
<keyword evidence="2" id="KW-0645">Protease</keyword>
<dbReference type="EMBL" id="JACIBT010000013">
    <property type="protein sequence ID" value="MBB3668287.1"/>
    <property type="molecule type" value="Genomic_DNA"/>
</dbReference>
<reference evidence="8 9" key="1">
    <citation type="submission" date="2020-08" db="EMBL/GenBank/DDBJ databases">
        <title>Sequencing the genomes of 1000 actinobacteria strains.</title>
        <authorList>
            <person name="Klenk H.-P."/>
        </authorList>
    </citation>
    <scope>NUCLEOTIDE SEQUENCE [LARGE SCALE GENOMIC DNA]</scope>
    <source>
        <strain evidence="8 9">DSM 28238</strain>
    </source>
</reference>
<feature type="compositionally biased region" description="Low complexity" evidence="5">
    <location>
        <begin position="534"/>
        <end position="580"/>
    </location>
</feature>
<feature type="compositionally biased region" description="Acidic residues" evidence="5">
    <location>
        <begin position="487"/>
        <end position="498"/>
    </location>
</feature>
<feature type="region of interest" description="Disordered" evidence="5">
    <location>
        <begin position="373"/>
        <end position="447"/>
    </location>
</feature>
<feature type="compositionally biased region" description="Acidic residues" evidence="5">
    <location>
        <begin position="304"/>
        <end position="315"/>
    </location>
</feature>
<feature type="compositionally biased region" description="Basic and acidic residues" evidence="5">
    <location>
        <begin position="181"/>
        <end position="194"/>
    </location>
</feature>
<evidence type="ECO:0000256" key="6">
    <source>
        <dbReference type="SAM" id="SignalP"/>
    </source>
</evidence>
<keyword evidence="6" id="KW-0732">Signal</keyword>
<feature type="region of interest" description="Disordered" evidence="5">
    <location>
        <begin position="482"/>
        <end position="595"/>
    </location>
</feature>
<feature type="domain" description="NlpC/P60" evidence="7">
    <location>
        <begin position="690"/>
        <end position="809"/>
    </location>
</feature>
<feature type="compositionally biased region" description="Low complexity" evidence="5">
    <location>
        <begin position="130"/>
        <end position="140"/>
    </location>
</feature>